<dbReference type="PANTHER" id="PTHR47331:SF5">
    <property type="entry name" value="RIBONUCLEASE H"/>
    <property type="match status" value="1"/>
</dbReference>
<dbReference type="AlphaFoldDB" id="A0A4U5TXL9"/>
<dbReference type="Pfam" id="PF05380">
    <property type="entry name" value="Peptidase_A17"/>
    <property type="match status" value="1"/>
</dbReference>
<name>A0A4U5TXL9_COLLU</name>
<dbReference type="Proteomes" id="UP000298787">
    <property type="component" value="Unassembled WGS sequence"/>
</dbReference>
<dbReference type="InterPro" id="IPR040676">
    <property type="entry name" value="DUF5641"/>
</dbReference>
<sequence length="952" mass="107001">MPVALPPALCVAPTLSALPSVSLPPSFSSAKLQPNPCSIFYSSCAVSLNSVSLYISCPGSVMLRFSFTSAQSTTPQAAEHLSSLPPPTPFKFGDSEAFDAFALSIQSLVGTLEGQNGYELRCGSHVDRLLSKMPPSYRDGFVEYCLKQGILRTASGDQSHNGPSSQPRSSSKPKPYCPHCDNKEHFLNACTEFKKLNTNQVVRTLISMRTLQQNYKHLRHLPLPPVDHAKPLLLIESDMAHLLTPIEPVQMGPPGDPIAVHIELGWSLQDRHTAGTPAKVTRSQQDQQALNLLQTSTVRVNIEGVQRYATPLLRRANSITLQAPIAVLPSFRSTERDSPNPQRAEVYCREIHKLEKMGYIAVVPPEEATSTPESWFIPHHMVRHNNKDRIVFNCSFQHGGKYLNDLLLPGPALGPSLLGVLIRFRQYPVAVSGDIKGMFRQICLLPADKPVLRFIWRDMKRTEEPKIYEWQVLPFGTTCSPCCAINALQRHVQGMAPTQRRKRRISSTACTSYSTLGLRDTSESSELWLSQSSFDLQEPTLGLRWDCLRDSLKYKHRPVEPNEPTLRNVYKVLACQYDPLGYIVPFTTRAKILVQDLWKEQIGWDEPIQPQSLRDRWLAWVQEIPDLIQMEIPRFYAPASADSPTSNSDLHIFCLVWRQKSTVMPRLELSAALTGQEDHSLSLTEVNNWRYVDSANNPADDITRGKTLMGLSRPHRWHHGPDFLRYTEDHWPTNPTSYPETDDGELKKSSFCGHVTVETCLQLLDVSQFSAWKDLMRTTAQSLHGAANPNSEGILNAKPLGYVSSDIADPDPITPSILLMGRHDALLPQAVYNPSNTLRNRRWRHSQDLIDHFWSRFISHYLPSLQERQKWLKDGNSSNQTKWCSLWIHSFQELYGLRAQHNIFSLLAHQSFTGPLGQSAPGAAAVLEYRPFCDSPDHTGGQSAPAYRLLAL</sequence>
<dbReference type="InterPro" id="IPR043128">
    <property type="entry name" value="Rev_trsase/Diguanyl_cyclase"/>
</dbReference>
<dbReference type="SUPFAM" id="SSF56672">
    <property type="entry name" value="DNA/RNA polymerases"/>
    <property type="match status" value="1"/>
</dbReference>
<feature type="region of interest" description="Disordered" evidence="1">
    <location>
        <begin position="155"/>
        <end position="176"/>
    </location>
</feature>
<evidence type="ECO:0000256" key="1">
    <source>
        <dbReference type="SAM" id="MobiDB-lite"/>
    </source>
</evidence>
<evidence type="ECO:0000313" key="3">
    <source>
        <dbReference type="EMBL" id="TKS65175.1"/>
    </source>
</evidence>
<organism evidence="3 4">
    <name type="scientific">Collichthys lucidus</name>
    <name type="common">Big head croaker</name>
    <name type="synonym">Sciaena lucida</name>
    <dbReference type="NCBI Taxonomy" id="240159"/>
    <lineage>
        <taxon>Eukaryota</taxon>
        <taxon>Metazoa</taxon>
        <taxon>Chordata</taxon>
        <taxon>Craniata</taxon>
        <taxon>Vertebrata</taxon>
        <taxon>Euteleostomi</taxon>
        <taxon>Actinopterygii</taxon>
        <taxon>Neopterygii</taxon>
        <taxon>Teleostei</taxon>
        <taxon>Neoteleostei</taxon>
        <taxon>Acanthomorphata</taxon>
        <taxon>Eupercaria</taxon>
        <taxon>Sciaenidae</taxon>
        <taxon>Collichthys</taxon>
    </lineage>
</organism>
<dbReference type="PANTHER" id="PTHR47331">
    <property type="entry name" value="PHD-TYPE DOMAIN-CONTAINING PROTEIN"/>
    <property type="match status" value="1"/>
</dbReference>
<dbReference type="STRING" id="240159.A0A4U5TXL9"/>
<keyword evidence="4" id="KW-1185">Reference proteome</keyword>
<reference evidence="3 4" key="1">
    <citation type="submission" date="2019-01" db="EMBL/GenBank/DDBJ databases">
        <title>Genome Assembly of Collichthys lucidus.</title>
        <authorList>
            <person name="Cai M."/>
            <person name="Xiao S."/>
        </authorList>
    </citation>
    <scope>NUCLEOTIDE SEQUENCE [LARGE SCALE GENOMIC DNA]</scope>
    <source>
        <strain evidence="3">JT15FE1705JMU</strain>
        <tissue evidence="3">Muscle</tissue>
    </source>
</reference>
<gene>
    <name evidence="3" type="ORF">D9C73_028132</name>
</gene>
<protein>
    <recommendedName>
        <fullName evidence="2">DUF5641 domain-containing protein</fullName>
    </recommendedName>
</protein>
<dbReference type="InterPro" id="IPR008042">
    <property type="entry name" value="Retrotrans_Pao"/>
</dbReference>
<dbReference type="Pfam" id="PF18701">
    <property type="entry name" value="DUF5641"/>
    <property type="match status" value="1"/>
</dbReference>
<proteinExistence type="predicted"/>
<dbReference type="EMBL" id="ML240492">
    <property type="protein sequence ID" value="TKS65175.1"/>
    <property type="molecule type" value="Genomic_DNA"/>
</dbReference>
<feature type="domain" description="DUF5641" evidence="2">
    <location>
        <begin position="841"/>
        <end position="879"/>
    </location>
</feature>
<dbReference type="Gene3D" id="3.30.70.270">
    <property type="match status" value="1"/>
</dbReference>
<dbReference type="Gene3D" id="3.10.10.10">
    <property type="entry name" value="HIV Type 1 Reverse Transcriptase, subunit A, domain 1"/>
    <property type="match status" value="1"/>
</dbReference>
<evidence type="ECO:0000259" key="2">
    <source>
        <dbReference type="Pfam" id="PF18701"/>
    </source>
</evidence>
<dbReference type="InterPro" id="IPR043502">
    <property type="entry name" value="DNA/RNA_pol_sf"/>
</dbReference>
<feature type="compositionally biased region" description="Low complexity" evidence="1">
    <location>
        <begin position="163"/>
        <end position="174"/>
    </location>
</feature>
<accession>A0A4U5TXL9</accession>
<evidence type="ECO:0000313" key="4">
    <source>
        <dbReference type="Proteomes" id="UP000298787"/>
    </source>
</evidence>